<protein>
    <recommendedName>
        <fullName evidence="3">TIR domain-containing protein</fullName>
    </recommendedName>
</protein>
<dbReference type="PROSITE" id="PS50104">
    <property type="entry name" value="TIR"/>
    <property type="match status" value="1"/>
</dbReference>
<dbReference type="Pfam" id="PF14223">
    <property type="entry name" value="Retrotran_gag_2"/>
    <property type="match status" value="1"/>
</dbReference>
<dbReference type="FunFam" id="3.40.50.10140:FF:000007">
    <property type="entry name" value="Disease resistance protein (TIR-NBS-LRR class)"/>
    <property type="match status" value="1"/>
</dbReference>
<evidence type="ECO:0000259" key="3">
    <source>
        <dbReference type="PROSITE" id="PS50104"/>
    </source>
</evidence>
<dbReference type="GO" id="GO:0007165">
    <property type="term" value="P:signal transduction"/>
    <property type="evidence" value="ECO:0007669"/>
    <property type="project" value="InterPro"/>
</dbReference>
<sequence length="532" mass="59857">MSNKSSSSHSPLVYINVASELPIKLSGANYSSWARQFHSLVVGHGLFGYIDGTSLPPTDDVTSAAFQHWIRQDQLLFHAILASVQEETVAPLILTSPSARDAWLILKRLYARSSQSRVNELKEKLSRLARGKDESVLEFMTSLKRIANDLFIIGHPIDESQLVLRALDGVGAEFKDLVAAIRARDDTPISFFELFEELVEFETFLRREEVGDTTSVAVAPVVVCQYCDEPGHSAKTCQRIINPPQRFLTTGQITNAFKNMSFSKFYQNHNFNIYGDGSEMNFIRGTVMAIVLLLQPIVLLFKLLFGRRAQDAPQQLQAIDHSAIVPATVVADSEDRIKNGNNISQQSDDTGSASPSGPPAGSNSGDDDSILFPLPFAEYEVFLSFRGPDTRHQFTDILYRFLVRLKVRTFRDDDELRKGEGIWPSLVKAIGQSKIHVPVMSETYAHSKWCLMELSEIAKRRKQEKGHIVLPIFYMTNPRDVRHQTGPYQSAFQQHDRDFDSGTVQEWRDALNEIGALKGWHVKSKDEYESST</sequence>
<organism evidence="4 5">
    <name type="scientific">Linum trigynum</name>
    <dbReference type="NCBI Taxonomy" id="586398"/>
    <lineage>
        <taxon>Eukaryota</taxon>
        <taxon>Viridiplantae</taxon>
        <taxon>Streptophyta</taxon>
        <taxon>Embryophyta</taxon>
        <taxon>Tracheophyta</taxon>
        <taxon>Spermatophyta</taxon>
        <taxon>Magnoliopsida</taxon>
        <taxon>eudicotyledons</taxon>
        <taxon>Gunneridae</taxon>
        <taxon>Pentapetalae</taxon>
        <taxon>rosids</taxon>
        <taxon>fabids</taxon>
        <taxon>Malpighiales</taxon>
        <taxon>Linaceae</taxon>
        <taxon>Linum</taxon>
    </lineage>
</organism>
<evidence type="ECO:0000256" key="2">
    <source>
        <dbReference type="SAM" id="MobiDB-lite"/>
    </source>
</evidence>
<feature type="domain" description="TIR" evidence="3">
    <location>
        <begin position="377"/>
        <end position="532"/>
    </location>
</feature>
<evidence type="ECO:0000313" key="4">
    <source>
        <dbReference type="EMBL" id="CAL1376060.1"/>
    </source>
</evidence>
<feature type="region of interest" description="Disordered" evidence="2">
    <location>
        <begin position="336"/>
        <end position="364"/>
    </location>
</feature>
<dbReference type="InterPro" id="IPR000157">
    <property type="entry name" value="TIR_dom"/>
</dbReference>
<feature type="compositionally biased region" description="Low complexity" evidence="2">
    <location>
        <begin position="347"/>
        <end position="364"/>
    </location>
</feature>
<dbReference type="Pfam" id="PF01582">
    <property type="entry name" value="TIR"/>
    <property type="match status" value="1"/>
</dbReference>
<dbReference type="InterPro" id="IPR035897">
    <property type="entry name" value="Toll_tir_struct_dom_sf"/>
</dbReference>
<accession>A0AAV2DR85</accession>
<keyword evidence="1" id="KW-0520">NAD</keyword>
<reference evidence="4 5" key="1">
    <citation type="submission" date="2024-04" db="EMBL/GenBank/DDBJ databases">
        <authorList>
            <person name="Fracassetti M."/>
        </authorList>
    </citation>
    <scope>NUCLEOTIDE SEQUENCE [LARGE SCALE GENOMIC DNA]</scope>
</reference>
<dbReference type="SUPFAM" id="SSF52200">
    <property type="entry name" value="Toll/Interleukin receptor TIR domain"/>
    <property type="match status" value="1"/>
</dbReference>
<dbReference type="AlphaFoldDB" id="A0AAV2DR85"/>
<dbReference type="Gene3D" id="3.40.50.10140">
    <property type="entry name" value="Toll/interleukin-1 receptor homology (TIR) domain"/>
    <property type="match status" value="1"/>
</dbReference>
<dbReference type="EMBL" id="OZ034816">
    <property type="protein sequence ID" value="CAL1376060.1"/>
    <property type="molecule type" value="Genomic_DNA"/>
</dbReference>
<proteinExistence type="predicted"/>
<dbReference type="PANTHER" id="PTHR47481">
    <property type="match status" value="1"/>
</dbReference>
<dbReference type="Proteomes" id="UP001497516">
    <property type="component" value="Chromosome 3"/>
</dbReference>
<gene>
    <name evidence="4" type="ORF">LTRI10_LOCUS17816</name>
</gene>
<dbReference type="PANTHER" id="PTHR47481:SF9">
    <property type="entry name" value="RETROTRANSPOSON GAG DOMAIN-CONTAINING PROTEIN"/>
    <property type="match status" value="1"/>
</dbReference>
<keyword evidence="5" id="KW-1185">Reference proteome</keyword>
<evidence type="ECO:0000256" key="1">
    <source>
        <dbReference type="ARBA" id="ARBA00023027"/>
    </source>
</evidence>
<name>A0AAV2DR85_9ROSI</name>
<evidence type="ECO:0000313" key="5">
    <source>
        <dbReference type="Proteomes" id="UP001497516"/>
    </source>
</evidence>
<dbReference type="SMART" id="SM00255">
    <property type="entry name" value="TIR"/>
    <property type="match status" value="1"/>
</dbReference>